<evidence type="ECO:0000259" key="8">
    <source>
        <dbReference type="SMART" id="SM00471"/>
    </source>
</evidence>
<comment type="subunit">
    <text evidence="4">Homodimer.</text>
</comment>
<dbReference type="Gene3D" id="1.10.3210.10">
    <property type="entry name" value="Hypothetical protein af1432"/>
    <property type="match status" value="1"/>
</dbReference>
<evidence type="ECO:0000313" key="10">
    <source>
        <dbReference type="Proteomes" id="UP000034172"/>
    </source>
</evidence>
<comment type="cofactor">
    <cofactor evidence="3">
        <name>Co(2+)</name>
        <dbReference type="ChEBI" id="CHEBI:48828"/>
    </cofactor>
</comment>
<evidence type="ECO:0000256" key="1">
    <source>
        <dbReference type="ARBA" id="ARBA00001638"/>
    </source>
</evidence>
<dbReference type="EMBL" id="LCIE01000009">
    <property type="protein sequence ID" value="KKT49241.1"/>
    <property type="molecule type" value="Genomic_DNA"/>
</dbReference>
<keyword evidence="6" id="KW-0479">Metal-binding</keyword>
<dbReference type="InterPro" id="IPR003607">
    <property type="entry name" value="HD/PDEase_dom"/>
</dbReference>
<dbReference type="GO" id="GO:0046872">
    <property type="term" value="F:metal ion binding"/>
    <property type="evidence" value="ECO:0007669"/>
    <property type="project" value="UniProtKB-KW"/>
</dbReference>
<sequence>MIEKSTDISKILYFLGTARQMETTYRFTPKPNGSFESDAEHSWSVALICMLVATRIEEELEVKIDQLKMLRMAIVHDLAEIVTGDTKTWDDAARIDKEEKERTAMNDLFDKLPNDLTEDLLNLWEECEKRESIEAMIVKSVDRLDPVIHRTVFNLGWDNVEDEHATSVALDSRQLPRHSFSKILTSIYTQVRDEAISKHLFKK</sequence>
<proteinExistence type="predicted"/>
<evidence type="ECO:0000256" key="5">
    <source>
        <dbReference type="ARBA" id="ARBA00012964"/>
    </source>
</evidence>
<evidence type="ECO:0000256" key="7">
    <source>
        <dbReference type="ARBA" id="ARBA00022801"/>
    </source>
</evidence>
<dbReference type="AlphaFoldDB" id="A0A0G1HQ20"/>
<evidence type="ECO:0000256" key="6">
    <source>
        <dbReference type="ARBA" id="ARBA00022723"/>
    </source>
</evidence>
<comment type="cofactor">
    <cofactor evidence="2">
        <name>Mn(2+)</name>
        <dbReference type="ChEBI" id="CHEBI:29035"/>
    </cofactor>
</comment>
<dbReference type="GO" id="GO:0005737">
    <property type="term" value="C:cytoplasm"/>
    <property type="evidence" value="ECO:0007669"/>
    <property type="project" value="TreeGrafter"/>
</dbReference>
<accession>A0A0G1HQ20</accession>
<name>A0A0G1HQ20_9BACT</name>
<organism evidence="9 10">
    <name type="scientific">Candidatus Collierbacteria bacterium GW2011_GWC2_44_18</name>
    <dbReference type="NCBI Taxonomy" id="1618392"/>
    <lineage>
        <taxon>Bacteria</taxon>
        <taxon>Candidatus Collieribacteriota</taxon>
    </lineage>
</organism>
<dbReference type="SMART" id="SM00471">
    <property type="entry name" value="HDc"/>
    <property type="match status" value="1"/>
</dbReference>
<evidence type="ECO:0000256" key="4">
    <source>
        <dbReference type="ARBA" id="ARBA00011738"/>
    </source>
</evidence>
<gene>
    <name evidence="9" type="ORF">UW41_C0009G0008</name>
</gene>
<evidence type="ECO:0000256" key="3">
    <source>
        <dbReference type="ARBA" id="ARBA00001941"/>
    </source>
</evidence>
<dbReference type="SUPFAM" id="SSF109604">
    <property type="entry name" value="HD-domain/PDEase-like"/>
    <property type="match status" value="1"/>
</dbReference>
<comment type="catalytic activity">
    <reaction evidence="1">
        <text>a 2'-deoxyribonucleoside 5'-phosphate + H2O = a 2'-deoxyribonucleoside + phosphate</text>
        <dbReference type="Rhea" id="RHEA:36167"/>
        <dbReference type="ChEBI" id="CHEBI:15377"/>
        <dbReference type="ChEBI" id="CHEBI:18274"/>
        <dbReference type="ChEBI" id="CHEBI:43474"/>
        <dbReference type="ChEBI" id="CHEBI:65317"/>
        <dbReference type="EC" id="3.1.3.89"/>
    </reaction>
</comment>
<dbReference type="GO" id="GO:0002953">
    <property type="term" value="F:5'-deoxynucleotidase activity"/>
    <property type="evidence" value="ECO:0007669"/>
    <property type="project" value="UniProtKB-EC"/>
</dbReference>
<evidence type="ECO:0000256" key="2">
    <source>
        <dbReference type="ARBA" id="ARBA00001936"/>
    </source>
</evidence>
<dbReference type="Proteomes" id="UP000034172">
    <property type="component" value="Unassembled WGS sequence"/>
</dbReference>
<protein>
    <recommendedName>
        <fullName evidence="5">5'-deoxynucleotidase</fullName>
        <ecNumber evidence="5">3.1.3.89</ecNumber>
    </recommendedName>
</protein>
<dbReference type="STRING" id="1618392.UW41_C0009G0008"/>
<reference evidence="9 10" key="1">
    <citation type="journal article" date="2015" name="Nature">
        <title>rRNA introns, odd ribosomes, and small enigmatic genomes across a large radiation of phyla.</title>
        <authorList>
            <person name="Brown C.T."/>
            <person name="Hug L.A."/>
            <person name="Thomas B.C."/>
            <person name="Sharon I."/>
            <person name="Castelle C.J."/>
            <person name="Singh A."/>
            <person name="Wilkins M.J."/>
            <person name="Williams K.H."/>
            <person name="Banfield J.F."/>
        </authorList>
    </citation>
    <scope>NUCLEOTIDE SEQUENCE [LARGE SCALE GENOMIC DNA]</scope>
</reference>
<comment type="caution">
    <text evidence="9">The sequence shown here is derived from an EMBL/GenBank/DDBJ whole genome shotgun (WGS) entry which is preliminary data.</text>
</comment>
<dbReference type="InterPro" id="IPR006674">
    <property type="entry name" value="HD_domain"/>
</dbReference>
<evidence type="ECO:0000313" key="9">
    <source>
        <dbReference type="EMBL" id="KKT49241.1"/>
    </source>
</evidence>
<feature type="domain" description="HD/PDEase" evidence="8">
    <location>
        <begin position="34"/>
        <end position="156"/>
    </location>
</feature>
<dbReference type="Pfam" id="PF13023">
    <property type="entry name" value="HD_3"/>
    <property type="match status" value="1"/>
</dbReference>
<dbReference type="InterPro" id="IPR039356">
    <property type="entry name" value="YfbR/HDDC2"/>
</dbReference>
<keyword evidence="7 9" id="KW-0378">Hydrolase</keyword>
<dbReference type="EC" id="3.1.3.89" evidence="5"/>
<dbReference type="PANTHER" id="PTHR11845:SF13">
    <property type="entry name" value="5'-DEOXYNUCLEOTIDASE HDDC2"/>
    <property type="match status" value="1"/>
</dbReference>
<dbReference type="PANTHER" id="PTHR11845">
    <property type="entry name" value="5'-DEOXYNUCLEOTIDASE HDDC2"/>
    <property type="match status" value="1"/>
</dbReference>
<dbReference type="CDD" id="cd00077">
    <property type="entry name" value="HDc"/>
    <property type="match status" value="1"/>
</dbReference>